<sequence length="217" mass="22124">MEPLLTSMGIASAFLAGLTGSLHCALMCGPLACVALPKTQRVRAGVAWHVGRVAAYATLGLLLGALGRSTLLILRVDVSPVLPWVMATGLVLTALEVSKRIPAIPGVVNIARVFTRWSHSVDPTSRAVLLGAATPFLPCGLLYGMFLAALSTGSAPGGAGVLAAFALGGVPALAAAQFGARRLEAHPVLLKRVVPLVAATVLIARALALRNDVAPCG</sequence>
<keyword evidence="1" id="KW-1133">Transmembrane helix</keyword>
<name>A0A2W5T2S4_9BACT</name>
<keyword evidence="1" id="KW-0472">Membrane</keyword>
<reference evidence="3 4" key="1">
    <citation type="submission" date="2017-08" db="EMBL/GenBank/DDBJ databases">
        <title>Infants hospitalized years apart are colonized by the same room-sourced microbial strains.</title>
        <authorList>
            <person name="Brooks B."/>
            <person name="Olm M.R."/>
            <person name="Firek B.A."/>
            <person name="Baker R."/>
            <person name="Thomas B.C."/>
            <person name="Morowitz M.J."/>
            <person name="Banfield J.F."/>
        </authorList>
    </citation>
    <scope>NUCLEOTIDE SEQUENCE [LARGE SCALE GENOMIC DNA]</scope>
    <source>
        <strain evidence="3">S2_003_000_R2_14</strain>
    </source>
</reference>
<feature type="transmembrane region" description="Helical" evidence="1">
    <location>
        <begin position="188"/>
        <end position="208"/>
    </location>
</feature>
<keyword evidence="1" id="KW-0812">Transmembrane</keyword>
<feature type="transmembrane region" description="Helical" evidence="1">
    <location>
        <begin position="12"/>
        <end position="34"/>
    </location>
</feature>
<evidence type="ECO:0000259" key="2">
    <source>
        <dbReference type="Pfam" id="PF13386"/>
    </source>
</evidence>
<dbReference type="Proteomes" id="UP000249061">
    <property type="component" value="Unassembled WGS sequence"/>
</dbReference>
<feature type="transmembrane region" description="Helical" evidence="1">
    <location>
        <begin position="72"/>
        <end position="95"/>
    </location>
</feature>
<feature type="transmembrane region" description="Helical" evidence="1">
    <location>
        <begin position="155"/>
        <end position="176"/>
    </location>
</feature>
<feature type="transmembrane region" description="Helical" evidence="1">
    <location>
        <begin position="127"/>
        <end position="149"/>
    </location>
</feature>
<evidence type="ECO:0000313" key="4">
    <source>
        <dbReference type="Proteomes" id="UP000249061"/>
    </source>
</evidence>
<dbReference type="InterPro" id="IPR039447">
    <property type="entry name" value="UreH-like_TM_dom"/>
</dbReference>
<proteinExistence type="predicted"/>
<dbReference type="EMBL" id="QFQP01000039">
    <property type="protein sequence ID" value="PZR06296.1"/>
    <property type="molecule type" value="Genomic_DNA"/>
</dbReference>
<evidence type="ECO:0000313" key="3">
    <source>
        <dbReference type="EMBL" id="PZR06296.1"/>
    </source>
</evidence>
<feature type="domain" description="Urease accessory protein UreH-like transmembrane" evidence="2">
    <location>
        <begin position="13"/>
        <end position="197"/>
    </location>
</feature>
<dbReference type="AlphaFoldDB" id="A0A2W5T2S4"/>
<dbReference type="PANTHER" id="PTHR42208:SF1">
    <property type="entry name" value="HEAVY METAL TRANSPORTER"/>
    <property type="match status" value="1"/>
</dbReference>
<dbReference type="PANTHER" id="PTHR42208">
    <property type="entry name" value="HEAVY METAL TRANSPORTER-RELATED"/>
    <property type="match status" value="1"/>
</dbReference>
<evidence type="ECO:0000256" key="1">
    <source>
        <dbReference type="SAM" id="Phobius"/>
    </source>
</evidence>
<dbReference type="Pfam" id="PF13386">
    <property type="entry name" value="DsbD_2"/>
    <property type="match status" value="1"/>
</dbReference>
<comment type="caution">
    <text evidence="3">The sequence shown here is derived from an EMBL/GenBank/DDBJ whole genome shotgun (WGS) entry which is preliminary data.</text>
</comment>
<feature type="transmembrane region" description="Helical" evidence="1">
    <location>
        <begin position="46"/>
        <end position="66"/>
    </location>
</feature>
<accession>A0A2W5T2S4</accession>
<gene>
    <name evidence="3" type="ORF">DI536_30650</name>
</gene>
<protein>
    <submittedName>
        <fullName evidence="3">Copper resistance protein</fullName>
    </submittedName>
</protein>
<organism evidence="3 4">
    <name type="scientific">Archangium gephyra</name>
    <dbReference type="NCBI Taxonomy" id="48"/>
    <lineage>
        <taxon>Bacteria</taxon>
        <taxon>Pseudomonadati</taxon>
        <taxon>Myxococcota</taxon>
        <taxon>Myxococcia</taxon>
        <taxon>Myxococcales</taxon>
        <taxon>Cystobacterineae</taxon>
        <taxon>Archangiaceae</taxon>
        <taxon>Archangium</taxon>
    </lineage>
</organism>